<evidence type="ECO:0000313" key="11">
    <source>
        <dbReference type="EMBL" id="GIE11990.1"/>
    </source>
</evidence>
<keyword evidence="9" id="KW-0812">Transmembrane</keyword>
<evidence type="ECO:0000256" key="2">
    <source>
        <dbReference type="ARBA" id="ARBA00012438"/>
    </source>
</evidence>
<dbReference type="GO" id="GO:0000155">
    <property type="term" value="F:phosphorelay sensor kinase activity"/>
    <property type="evidence" value="ECO:0007669"/>
    <property type="project" value="InterPro"/>
</dbReference>
<dbReference type="Pfam" id="PF13796">
    <property type="entry name" value="Sensor"/>
    <property type="match status" value="1"/>
</dbReference>
<comment type="caution">
    <text evidence="11">The sequence shown here is derived from an EMBL/GenBank/DDBJ whole genome shotgun (WGS) entry which is preliminary data.</text>
</comment>
<accession>A0A919J0W8</accession>
<dbReference type="InterPro" id="IPR005467">
    <property type="entry name" value="His_kinase_dom"/>
</dbReference>
<dbReference type="Gene3D" id="3.30.565.10">
    <property type="entry name" value="Histidine kinase-like ATPase, C-terminal domain"/>
    <property type="match status" value="1"/>
</dbReference>
<dbReference type="EC" id="2.7.13.3" evidence="2"/>
<evidence type="ECO:0000256" key="5">
    <source>
        <dbReference type="ARBA" id="ARBA00022741"/>
    </source>
</evidence>
<evidence type="ECO:0000256" key="4">
    <source>
        <dbReference type="ARBA" id="ARBA00022679"/>
    </source>
</evidence>
<dbReference type="InterPro" id="IPR050482">
    <property type="entry name" value="Sensor_HK_TwoCompSys"/>
</dbReference>
<dbReference type="EMBL" id="BOMM01000035">
    <property type="protein sequence ID" value="GIE11990.1"/>
    <property type="molecule type" value="Genomic_DNA"/>
</dbReference>
<dbReference type="AlphaFoldDB" id="A0A919J0W8"/>
<dbReference type="Gene3D" id="1.20.5.1930">
    <property type="match status" value="1"/>
</dbReference>
<dbReference type="InterPro" id="IPR003594">
    <property type="entry name" value="HATPase_dom"/>
</dbReference>
<feature type="transmembrane region" description="Helical" evidence="9">
    <location>
        <begin position="233"/>
        <end position="254"/>
    </location>
</feature>
<sequence>MWRGVSAATVGVREMRYSSFIIASSASFPVLPTLLTRSVEADPAGTTLQVQPAVLFGPGADVQGGECPIVTAGRWPMTWIRKRFRASVDALERIVGGLGTSVLALGVFFWMVIVLILSLVGIGLPAAHDSLRALRSVAERERARLTRWGPPVLSAGPVPAGLKVALRDPFVHRELLWLPLHGIGGFLISLFGLSVPIYAVQDITFPLYYRLLQPEDSAPSIIWWRIDGLFDALLVSLIGVGWLVLAILGGPLFARVQAAAGRRLLAPPPGVDLSLRVAQLTATRAAALDAHAVELRRIERALHDGTQNRLVAVNVLLGAARRALQRDPARADEILDRAQDAAEQALSELRTVVRGILPPVLDDRGLSGALDGLAANCAVPCRVEVDVPVRCAASVEATAYFVVAEALTNVVKHSGASSVAVTVRREHDRLHVVIEDDGHGGADEGSGSGLAGIRRRVEAYDGRLTLTSPPGGPTRMLVELPCGS</sequence>
<dbReference type="SUPFAM" id="SSF55874">
    <property type="entry name" value="ATPase domain of HSP90 chaperone/DNA topoisomerase II/histidine kinase"/>
    <property type="match status" value="1"/>
</dbReference>
<evidence type="ECO:0000256" key="8">
    <source>
        <dbReference type="ARBA" id="ARBA00023012"/>
    </source>
</evidence>
<proteinExistence type="predicted"/>
<dbReference type="InterPro" id="IPR025828">
    <property type="entry name" value="Put_sensor_dom"/>
</dbReference>
<dbReference type="Pfam" id="PF07730">
    <property type="entry name" value="HisKA_3"/>
    <property type="match status" value="1"/>
</dbReference>
<protein>
    <recommendedName>
        <fullName evidence="2">histidine kinase</fullName>
        <ecNumber evidence="2">2.7.13.3</ecNumber>
    </recommendedName>
</protein>
<name>A0A919J0W8_9ACTN</name>
<reference evidence="11" key="1">
    <citation type="submission" date="2021-01" db="EMBL/GenBank/DDBJ databases">
        <title>Whole genome shotgun sequence of Actinoplanes ferrugineus NBRC 15555.</title>
        <authorList>
            <person name="Komaki H."/>
            <person name="Tamura T."/>
        </authorList>
    </citation>
    <scope>NUCLEOTIDE SEQUENCE</scope>
    <source>
        <strain evidence="11">NBRC 15555</strain>
    </source>
</reference>
<feature type="transmembrane region" description="Helical" evidence="9">
    <location>
        <begin position="175"/>
        <end position="199"/>
    </location>
</feature>
<evidence type="ECO:0000256" key="3">
    <source>
        <dbReference type="ARBA" id="ARBA00022553"/>
    </source>
</evidence>
<keyword evidence="3" id="KW-0597">Phosphoprotein</keyword>
<dbReference type="Pfam" id="PF02518">
    <property type="entry name" value="HATPase_c"/>
    <property type="match status" value="1"/>
</dbReference>
<dbReference type="PANTHER" id="PTHR24421:SF10">
    <property type="entry name" value="NITRATE_NITRITE SENSOR PROTEIN NARQ"/>
    <property type="match status" value="1"/>
</dbReference>
<evidence type="ECO:0000256" key="9">
    <source>
        <dbReference type="SAM" id="Phobius"/>
    </source>
</evidence>
<dbReference type="PANTHER" id="PTHR24421">
    <property type="entry name" value="NITRATE/NITRITE SENSOR PROTEIN NARX-RELATED"/>
    <property type="match status" value="1"/>
</dbReference>
<keyword evidence="9" id="KW-1133">Transmembrane helix</keyword>
<evidence type="ECO:0000313" key="12">
    <source>
        <dbReference type="Proteomes" id="UP000598174"/>
    </source>
</evidence>
<keyword evidence="6 11" id="KW-0418">Kinase</keyword>
<dbReference type="PROSITE" id="PS50109">
    <property type="entry name" value="HIS_KIN"/>
    <property type="match status" value="1"/>
</dbReference>
<dbReference type="GO" id="GO:0016020">
    <property type="term" value="C:membrane"/>
    <property type="evidence" value="ECO:0007669"/>
    <property type="project" value="InterPro"/>
</dbReference>
<evidence type="ECO:0000256" key="1">
    <source>
        <dbReference type="ARBA" id="ARBA00000085"/>
    </source>
</evidence>
<dbReference type="GO" id="GO:0046983">
    <property type="term" value="F:protein dimerization activity"/>
    <property type="evidence" value="ECO:0007669"/>
    <property type="project" value="InterPro"/>
</dbReference>
<keyword evidence="12" id="KW-1185">Reference proteome</keyword>
<evidence type="ECO:0000256" key="7">
    <source>
        <dbReference type="ARBA" id="ARBA00022840"/>
    </source>
</evidence>
<dbReference type="CDD" id="cd16917">
    <property type="entry name" value="HATPase_UhpB-NarQ-NarX-like"/>
    <property type="match status" value="1"/>
</dbReference>
<gene>
    <name evidence="11" type="ORF">Afe05nite_38300</name>
</gene>
<feature type="transmembrane region" description="Helical" evidence="9">
    <location>
        <begin position="107"/>
        <end position="127"/>
    </location>
</feature>
<organism evidence="11 12">
    <name type="scientific">Paractinoplanes ferrugineus</name>
    <dbReference type="NCBI Taxonomy" id="113564"/>
    <lineage>
        <taxon>Bacteria</taxon>
        <taxon>Bacillati</taxon>
        <taxon>Actinomycetota</taxon>
        <taxon>Actinomycetes</taxon>
        <taxon>Micromonosporales</taxon>
        <taxon>Micromonosporaceae</taxon>
        <taxon>Paractinoplanes</taxon>
    </lineage>
</organism>
<keyword evidence="9" id="KW-0472">Membrane</keyword>
<dbReference type="Proteomes" id="UP000598174">
    <property type="component" value="Unassembled WGS sequence"/>
</dbReference>
<keyword evidence="4" id="KW-0808">Transferase</keyword>
<comment type="catalytic activity">
    <reaction evidence="1">
        <text>ATP + protein L-histidine = ADP + protein N-phospho-L-histidine.</text>
        <dbReference type="EC" id="2.7.13.3"/>
    </reaction>
</comment>
<dbReference type="InterPro" id="IPR011712">
    <property type="entry name" value="Sig_transdc_His_kin_sub3_dim/P"/>
</dbReference>
<dbReference type="InterPro" id="IPR036890">
    <property type="entry name" value="HATPase_C_sf"/>
</dbReference>
<dbReference type="GO" id="GO:0005524">
    <property type="term" value="F:ATP binding"/>
    <property type="evidence" value="ECO:0007669"/>
    <property type="project" value="UniProtKB-KW"/>
</dbReference>
<evidence type="ECO:0000259" key="10">
    <source>
        <dbReference type="PROSITE" id="PS50109"/>
    </source>
</evidence>
<feature type="domain" description="Histidine kinase" evidence="10">
    <location>
        <begin position="402"/>
        <end position="484"/>
    </location>
</feature>
<dbReference type="SMART" id="SM00387">
    <property type="entry name" value="HATPase_c"/>
    <property type="match status" value="1"/>
</dbReference>
<keyword evidence="5" id="KW-0547">Nucleotide-binding</keyword>
<keyword evidence="8" id="KW-0902">Two-component regulatory system</keyword>
<keyword evidence="7" id="KW-0067">ATP-binding</keyword>
<evidence type="ECO:0000256" key="6">
    <source>
        <dbReference type="ARBA" id="ARBA00022777"/>
    </source>
</evidence>